<gene>
    <name evidence="3" type="ORF">HAP48_018780</name>
</gene>
<dbReference type="SUPFAM" id="SSF81296">
    <property type="entry name" value="E set domains"/>
    <property type="match status" value="1"/>
</dbReference>
<feature type="domain" description="IPT/TIG" evidence="2">
    <location>
        <begin position="34"/>
        <end position="115"/>
    </location>
</feature>
<dbReference type="Pfam" id="PF01833">
    <property type="entry name" value="TIG"/>
    <property type="match status" value="1"/>
</dbReference>
<dbReference type="InterPro" id="IPR013783">
    <property type="entry name" value="Ig-like_fold"/>
</dbReference>
<feature type="region of interest" description="Disordered" evidence="1">
    <location>
        <begin position="22"/>
        <end position="43"/>
    </location>
</feature>
<organism evidence="3">
    <name type="scientific">Bradyrhizobium septentrionale</name>
    <dbReference type="NCBI Taxonomy" id="1404411"/>
    <lineage>
        <taxon>Bacteria</taxon>
        <taxon>Pseudomonadati</taxon>
        <taxon>Pseudomonadota</taxon>
        <taxon>Alphaproteobacteria</taxon>
        <taxon>Hyphomicrobiales</taxon>
        <taxon>Nitrobacteraceae</taxon>
        <taxon>Bradyrhizobium</taxon>
    </lineage>
</organism>
<reference evidence="3" key="1">
    <citation type="submission" date="2020-06" db="EMBL/GenBank/DDBJ databases">
        <title>Whole Genome Sequence of Bradyrhizobium sp. Strain 1S1.</title>
        <authorList>
            <person name="Bromfield E.S.P."/>
            <person name="Cloutier S."/>
        </authorList>
    </citation>
    <scope>NUCLEOTIDE SEQUENCE [LARGE SCALE GENOMIC DNA]</scope>
    <source>
        <strain evidence="3">1S1</strain>
    </source>
</reference>
<name>A0A973W0H4_9BRAD</name>
<evidence type="ECO:0000256" key="1">
    <source>
        <dbReference type="SAM" id="MobiDB-lite"/>
    </source>
</evidence>
<protein>
    <submittedName>
        <fullName evidence="3">IPT/TIG domain-containing protein</fullName>
    </submittedName>
</protein>
<sequence length="126" mass="13250">MDTDNMRKAMLAGVAYDTAHALASSTPSEPQAPPVLTSLSPNTVVSGDPDFPLSCLGSGFTAETTIRFGDYDEPTTLVSETEVTTIVKPSLFAPATVPVMVHNGTANSDPLDFTFTAASGRTRARR</sequence>
<dbReference type="AlphaFoldDB" id="A0A973W0H4"/>
<proteinExistence type="predicted"/>
<dbReference type="InterPro" id="IPR014756">
    <property type="entry name" value="Ig_E-set"/>
</dbReference>
<dbReference type="RefSeq" id="WP_166204380.1">
    <property type="nucleotide sequence ID" value="NZ_CP088285.1"/>
</dbReference>
<accession>A0A973W0H4</accession>
<evidence type="ECO:0000313" key="3">
    <source>
        <dbReference type="EMBL" id="NVI44959.1"/>
    </source>
</evidence>
<comment type="caution">
    <text evidence="3">The sequence shown here is derived from an EMBL/GenBank/DDBJ whole genome shotgun (WGS) entry which is preliminary data.</text>
</comment>
<dbReference type="EMBL" id="JAAOLE020000001">
    <property type="protein sequence ID" value="NVI44959.1"/>
    <property type="molecule type" value="Genomic_DNA"/>
</dbReference>
<evidence type="ECO:0000259" key="2">
    <source>
        <dbReference type="Pfam" id="PF01833"/>
    </source>
</evidence>
<dbReference type="Gene3D" id="2.60.40.10">
    <property type="entry name" value="Immunoglobulins"/>
    <property type="match status" value="1"/>
</dbReference>
<dbReference type="InterPro" id="IPR002909">
    <property type="entry name" value="IPT_dom"/>
</dbReference>